<dbReference type="InterPro" id="IPR002052">
    <property type="entry name" value="DNA_methylase_N6_adenine_CS"/>
</dbReference>
<keyword evidence="8 15" id="KW-0694">RNA-binding</keyword>
<name>A0A8S3RND0_MYTED</name>
<feature type="domain" description="tRNA (guanine(10)-N(2))-methyltransferase TRMT11 N-terminal" evidence="18">
    <location>
        <begin position="18"/>
        <end position="195"/>
    </location>
</feature>
<comment type="subunit">
    <text evidence="11">Part of the heterodimeric TRMT11-TRM112 methyltransferase complex; this complex forms an active tRNA methyltransferase, where TRMT112 acts as an activator of the catalytic subunit TRMT11.</text>
</comment>
<dbReference type="InterPro" id="IPR000241">
    <property type="entry name" value="RlmKL-like_Mtase"/>
</dbReference>
<keyword evidence="2" id="KW-0963">Cytoplasm</keyword>
<evidence type="ECO:0000256" key="12">
    <source>
        <dbReference type="ARBA" id="ARBA00066937"/>
    </source>
</evidence>
<dbReference type="GO" id="GO:0043527">
    <property type="term" value="C:tRNA methyltransferase complex"/>
    <property type="evidence" value="ECO:0007669"/>
    <property type="project" value="UniProtKB-ARBA"/>
</dbReference>
<dbReference type="SUPFAM" id="SSF53335">
    <property type="entry name" value="S-adenosyl-L-methionine-dependent methyltransferases"/>
    <property type="match status" value="1"/>
</dbReference>
<keyword evidence="6 15" id="KW-0949">S-adenosyl-L-methionine</keyword>
<dbReference type="InterPro" id="IPR029063">
    <property type="entry name" value="SAM-dependent_MTases_sf"/>
</dbReference>
<evidence type="ECO:0000256" key="4">
    <source>
        <dbReference type="ARBA" id="ARBA00022603"/>
    </source>
</evidence>
<keyword evidence="3 15" id="KW-0820">tRNA-binding</keyword>
<sequence>MSAPINKTCLSNSTKINKYLLQFANEHVDFRHAEIKAISELFGFTAKPLAEDECSSSSGSPYLMVELNSEKEARNLMSRTVLIKSLYEVWGHGATYKEVSEQVETIPAEIKKSGFSAEKTFRINVDTYNKKITQEEKIKIIESLPEDMFSFKGKVNLKNPDNTFGLLEYYGANKTEPPDKPFKIYFGRLIADGQRDLIQQFHLTKRHFIGNTSMDAGLSLIMSNLAQVKQNSVVFDPFVGTGSLLVACAHHGGYVMGTDIDYLLLHAKARPSRHNQKERLADESIHRNLSQYGLGHHYLDILVADSSKHKMWRRQPMYDAIITDPPYGIREGAKRIGTEKDDCLVTDDVKNGHIPQRVEYQMADIFKDLLNFAASRESYTEENLPTHPCLRLDSNCEQTLSTRISRRLITMVKYKEFKDEDTGRAQIPVDHYDNKPFRDLYYKNPQSNTQSVENKLKTTSLNDT</sequence>
<protein>
    <recommendedName>
        <fullName evidence="13">tRNA (guanine(10)-N(2))-methyltransferase TRMT11</fullName>
        <ecNumber evidence="12">2.1.1.214</ecNumber>
    </recommendedName>
    <alternativeName>
        <fullName evidence="14">tRNA methyltransferase 11 homolog</fullName>
    </alternativeName>
</protein>
<dbReference type="PANTHER" id="PTHR13370:SF3">
    <property type="entry name" value="TRNA (GUANINE(10)-N2)-METHYLTRANSFERASE HOMOLOG"/>
    <property type="match status" value="1"/>
</dbReference>
<dbReference type="InterPro" id="IPR016691">
    <property type="entry name" value="TRMT11"/>
</dbReference>
<feature type="domain" description="Ribosomal RNA large subunit methyltransferase K/L-like methyltransferase" evidence="17">
    <location>
        <begin position="205"/>
        <end position="335"/>
    </location>
</feature>
<comment type="similarity">
    <text evidence="15">Belongs to the class I-like SAM-binding methyltransferase superfamily. TRM11 methyltransferase family.</text>
</comment>
<dbReference type="Pfam" id="PF25904">
    <property type="entry name" value="Tmrp11_N"/>
    <property type="match status" value="1"/>
</dbReference>
<keyword evidence="4 15" id="KW-0489">Methyltransferase</keyword>
<dbReference type="GO" id="GO:0000049">
    <property type="term" value="F:tRNA binding"/>
    <property type="evidence" value="ECO:0007669"/>
    <property type="project" value="UniProtKB-UniRule"/>
</dbReference>
<comment type="catalytic activity">
    <reaction evidence="9">
        <text>guanosine(10) in tRNA + S-adenosyl-L-methionine = N(2)-methylguanosine(10) in tRNA + S-adenosyl-L-homocysteine + H(+)</text>
        <dbReference type="Rhea" id="RHEA:43128"/>
        <dbReference type="Rhea" id="RHEA-COMP:10355"/>
        <dbReference type="Rhea" id="RHEA-COMP:10357"/>
        <dbReference type="ChEBI" id="CHEBI:15378"/>
        <dbReference type="ChEBI" id="CHEBI:57856"/>
        <dbReference type="ChEBI" id="CHEBI:59789"/>
        <dbReference type="ChEBI" id="CHEBI:74269"/>
        <dbReference type="ChEBI" id="CHEBI:74481"/>
        <dbReference type="EC" id="2.1.1.214"/>
    </reaction>
    <physiologicalReaction direction="left-to-right" evidence="9">
        <dbReference type="Rhea" id="RHEA:43129"/>
    </physiologicalReaction>
</comment>
<dbReference type="GO" id="GO:0005737">
    <property type="term" value="C:cytoplasm"/>
    <property type="evidence" value="ECO:0007669"/>
    <property type="project" value="UniProtKB-SubCell"/>
</dbReference>
<dbReference type="Pfam" id="PF01170">
    <property type="entry name" value="UPF0020"/>
    <property type="match status" value="1"/>
</dbReference>
<feature type="compositionally biased region" description="Polar residues" evidence="16">
    <location>
        <begin position="444"/>
        <end position="464"/>
    </location>
</feature>
<dbReference type="Proteomes" id="UP000683360">
    <property type="component" value="Unassembled WGS sequence"/>
</dbReference>
<proteinExistence type="inferred from homology"/>
<evidence type="ECO:0000256" key="5">
    <source>
        <dbReference type="ARBA" id="ARBA00022679"/>
    </source>
</evidence>
<dbReference type="EC" id="2.1.1.214" evidence="12"/>
<comment type="caution">
    <text evidence="19">The sequence shown here is derived from an EMBL/GenBank/DDBJ whole genome shotgun (WGS) entry which is preliminary data.</text>
</comment>
<dbReference type="PIRSF" id="PIRSF017259">
    <property type="entry name" value="tRNA_mtfrase_TRM11"/>
    <property type="match status" value="1"/>
</dbReference>
<evidence type="ECO:0000259" key="17">
    <source>
        <dbReference type="Pfam" id="PF01170"/>
    </source>
</evidence>
<dbReference type="GO" id="GO:0160102">
    <property type="term" value="F:tRNA (guanine(10)-N2)-methyltransferase activity"/>
    <property type="evidence" value="ECO:0007669"/>
    <property type="project" value="UniProtKB-EC"/>
</dbReference>
<dbReference type="AlphaFoldDB" id="A0A8S3RND0"/>
<dbReference type="GO" id="GO:0008033">
    <property type="term" value="P:tRNA processing"/>
    <property type="evidence" value="ECO:0007669"/>
    <property type="project" value="UniProtKB-UniRule"/>
</dbReference>
<evidence type="ECO:0000256" key="9">
    <source>
        <dbReference type="ARBA" id="ARBA00050985"/>
    </source>
</evidence>
<evidence type="ECO:0000256" key="10">
    <source>
        <dbReference type="ARBA" id="ARBA00056270"/>
    </source>
</evidence>
<evidence type="ECO:0000256" key="7">
    <source>
        <dbReference type="ARBA" id="ARBA00022694"/>
    </source>
</evidence>
<keyword evidence="7 15" id="KW-0819">tRNA processing</keyword>
<feature type="region of interest" description="Disordered" evidence="16">
    <location>
        <begin position="443"/>
        <end position="464"/>
    </location>
</feature>
<dbReference type="InterPro" id="IPR059073">
    <property type="entry name" value="TRMT11_N"/>
</dbReference>
<evidence type="ECO:0000256" key="2">
    <source>
        <dbReference type="ARBA" id="ARBA00022490"/>
    </source>
</evidence>
<reference evidence="19" key="1">
    <citation type="submission" date="2021-03" db="EMBL/GenBank/DDBJ databases">
        <authorList>
            <person name="Bekaert M."/>
        </authorList>
    </citation>
    <scope>NUCLEOTIDE SEQUENCE</scope>
</reference>
<dbReference type="OrthoDB" id="296065at2759"/>
<comment type="function">
    <text evidence="10">Catalytic subunit of the TRMT11-TRM112 methyltransferase complex, that specifically mediates the S-adenosyl-L-methionine-dependent N(2)-methylation of guanosine nucleotide at position 10 (m2G10) in tRNAs. This is one of the major tRNA (guanine-N(2))-methyltransferases.</text>
</comment>
<keyword evidence="20" id="KW-1185">Reference proteome</keyword>
<organism evidence="19 20">
    <name type="scientific">Mytilus edulis</name>
    <name type="common">Blue mussel</name>
    <dbReference type="NCBI Taxonomy" id="6550"/>
    <lineage>
        <taxon>Eukaryota</taxon>
        <taxon>Metazoa</taxon>
        <taxon>Spiralia</taxon>
        <taxon>Lophotrochozoa</taxon>
        <taxon>Mollusca</taxon>
        <taxon>Bivalvia</taxon>
        <taxon>Autobranchia</taxon>
        <taxon>Pteriomorphia</taxon>
        <taxon>Mytilida</taxon>
        <taxon>Mytiloidea</taxon>
        <taxon>Mytilidae</taxon>
        <taxon>Mytilinae</taxon>
        <taxon>Mytilus</taxon>
    </lineage>
</organism>
<evidence type="ECO:0000256" key="14">
    <source>
        <dbReference type="ARBA" id="ARBA00075308"/>
    </source>
</evidence>
<gene>
    <name evidence="19" type="ORF">MEDL_25062</name>
</gene>
<evidence type="ECO:0000256" key="8">
    <source>
        <dbReference type="ARBA" id="ARBA00022884"/>
    </source>
</evidence>
<dbReference type="GO" id="GO:0032259">
    <property type="term" value="P:methylation"/>
    <property type="evidence" value="ECO:0007669"/>
    <property type="project" value="UniProtKB-UniRule"/>
</dbReference>
<comment type="subcellular location">
    <subcellularLocation>
        <location evidence="1">Cytoplasm</location>
    </subcellularLocation>
</comment>
<dbReference type="EMBL" id="CAJPWZ010001250">
    <property type="protein sequence ID" value="CAG2211000.1"/>
    <property type="molecule type" value="Genomic_DNA"/>
</dbReference>
<evidence type="ECO:0000256" key="6">
    <source>
        <dbReference type="ARBA" id="ARBA00022691"/>
    </source>
</evidence>
<evidence type="ECO:0000313" key="19">
    <source>
        <dbReference type="EMBL" id="CAG2211000.1"/>
    </source>
</evidence>
<evidence type="ECO:0000313" key="20">
    <source>
        <dbReference type="Proteomes" id="UP000683360"/>
    </source>
</evidence>
<evidence type="ECO:0000256" key="15">
    <source>
        <dbReference type="PROSITE-ProRule" id="PRU00959"/>
    </source>
</evidence>
<evidence type="ECO:0000256" key="13">
    <source>
        <dbReference type="ARBA" id="ARBA00067484"/>
    </source>
</evidence>
<evidence type="ECO:0000256" key="16">
    <source>
        <dbReference type="SAM" id="MobiDB-lite"/>
    </source>
</evidence>
<dbReference type="PROSITE" id="PS51627">
    <property type="entry name" value="SAM_MT_TRM11"/>
    <property type="match status" value="1"/>
</dbReference>
<evidence type="ECO:0000256" key="1">
    <source>
        <dbReference type="ARBA" id="ARBA00004496"/>
    </source>
</evidence>
<evidence type="ECO:0000256" key="11">
    <source>
        <dbReference type="ARBA" id="ARBA00065434"/>
    </source>
</evidence>
<dbReference type="PANTHER" id="PTHR13370">
    <property type="entry name" value="RNA METHYLASE-RELATED"/>
    <property type="match status" value="1"/>
</dbReference>
<dbReference type="Gene3D" id="3.40.50.150">
    <property type="entry name" value="Vaccinia Virus protein VP39"/>
    <property type="match status" value="1"/>
</dbReference>
<evidence type="ECO:0000256" key="3">
    <source>
        <dbReference type="ARBA" id="ARBA00022555"/>
    </source>
</evidence>
<accession>A0A8S3RND0</accession>
<dbReference type="PROSITE" id="PS00092">
    <property type="entry name" value="N6_MTASE"/>
    <property type="match status" value="1"/>
</dbReference>
<keyword evidence="5 15" id="KW-0808">Transferase</keyword>
<evidence type="ECO:0000259" key="18">
    <source>
        <dbReference type="Pfam" id="PF25904"/>
    </source>
</evidence>